<dbReference type="Gene3D" id="1.10.3720.10">
    <property type="entry name" value="MetI-like"/>
    <property type="match status" value="1"/>
</dbReference>
<dbReference type="PANTHER" id="PTHR43496">
    <property type="entry name" value="PROTEIN LPLB"/>
    <property type="match status" value="1"/>
</dbReference>
<feature type="transmembrane region" description="Helical" evidence="6">
    <location>
        <begin position="102"/>
        <end position="123"/>
    </location>
</feature>
<keyword evidence="10" id="KW-1185">Reference proteome</keyword>
<comment type="similarity">
    <text evidence="6">Belongs to the binding-protein-dependent transport system permease family.</text>
</comment>
<proteinExistence type="inferred from homology"/>
<accession>A0A7X0VEY2</accession>
<keyword evidence="2 6" id="KW-0813">Transport</keyword>
<evidence type="ECO:0000256" key="3">
    <source>
        <dbReference type="ARBA" id="ARBA00022692"/>
    </source>
</evidence>
<feature type="domain" description="ABC transmembrane type-1" evidence="8">
    <location>
        <begin position="98"/>
        <end position="316"/>
    </location>
</feature>
<evidence type="ECO:0000256" key="1">
    <source>
        <dbReference type="ARBA" id="ARBA00004141"/>
    </source>
</evidence>
<protein>
    <submittedName>
        <fullName evidence="9">Sugar ABC transporter permease</fullName>
    </submittedName>
</protein>
<dbReference type="PROSITE" id="PS50928">
    <property type="entry name" value="ABC_TM1"/>
    <property type="match status" value="1"/>
</dbReference>
<dbReference type="InterPro" id="IPR000515">
    <property type="entry name" value="MetI-like"/>
</dbReference>
<dbReference type="GO" id="GO:0005886">
    <property type="term" value="C:plasma membrane"/>
    <property type="evidence" value="ECO:0007669"/>
    <property type="project" value="UniProtKB-SubCell"/>
</dbReference>
<evidence type="ECO:0000256" key="7">
    <source>
        <dbReference type="SAM" id="MobiDB-lite"/>
    </source>
</evidence>
<name>A0A7X0VEY2_9BACL</name>
<dbReference type="EMBL" id="JACJVP010000011">
    <property type="protein sequence ID" value="MBB6670703.1"/>
    <property type="molecule type" value="Genomic_DNA"/>
</dbReference>
<evidence type="ECO:0000256" key="6">
    <source>
        <dbReference type="RuleBase" id="RU363032"/>
    </source>
</evidence>
<feature type="transmembrane region" description="Helical" evidence="6">
    <location>
        <begin position="295"/>
        <end position="320"/>
    </location>
</feature>
<dbReference type="CDD" id="cd06261">
    <property type="entry name" value="TM_PBP2"/>
    <property type="match status" value="1"/>
</dbReference>
<dbReference type="AlphaFoldDB" id="A0A7X0VEY2"/>
<evidence type="ECO:0000313" key="10">
    <source>
        <dbReference type="Proteomes" id="UP000547209"/>
    </source>
</evidence>
<feature type="transmembrane region" description="Helical" evidence="6">
    <location>
        <begin position="39"/>
        <end position="64"/>
    </location>
</feature>
<keyword evidence="3 6" id="KW-0812">Transmembrane</keyword>
<dbReference type="RefSeq" id="WP_185142191.1">
    <property type="nucleotide sequence ID" value="NZ_JACJVP010000011.1"/>
</dbReference>
<reference evidence="9 10" key="1">
    <citation type="submission" date="2020-08" db="EMBL/GenBank/DDBJ databases">
        <title>Cohnella phylogeny.</title>
        <authorList>
            <person name="Dunlap C."/>
        </authorList>
    </citation>
    <scope>NUCLEOTIDE SEQUENCE [LARGE SCALE GENOMIC DNA]</scope>
    <source>
        <strain evidence="9 10">DSM 28246</strain>
    </source>
</reference>
<dbReference type="Proteomes" id="UP000547209">
    <property type="component" value="Unassembled WGS sequence"/>
</dbReference>
<dbReference type="PANTHER" id="PTHR43496:SF1">
    <property type="entry name" value="POLYGALACTURONAN_RHAMNOGALACTURONAN TRANSPORT SYSTEM PERMEASE PROTEIN YTEP"/>
    <property type="match status" value="1"/>
</dbReference>
<dbReference type="InterPro" id="IPR035906">
    <property type="entry name" value="MetI-like_sf"/>
</dbReference>
<comment type="caution">
    <text evidence="9">The sequence shown here is derived from an EMBL/GenBank/DDBJ whole genome shotgun (WGS) entry which is preliminary data.</text>
</comment>
<keyword evidence="4 6" id="KW-1133">Transmembrane helix</keyword>
<evidence type="ECO:0000259" key="8">
    <source>
        <dbReference type="PROSITE" id="PS50928"/>
    </source>
</evidence>
<feature type="transmembrane region" description="Helical" evidence="6">
    <location>
        <begin position="235"/>
        <end position="255"/>
    </location>
</feature>
<evidence type="ECO:0000256" key="5">
    <source>
        <dbReference type="ARBA" id="ARBA00023136"/>
    </source>
</evidence>
<evidence type="ECO:0000256" key="2">
    <source>
        <dbReference type="ARBA" id="ARBA00022448"/>
    </source>
</evidence>
<dbReference type="Pfam" id="PF00528">
    <property type="entry name" value="BPD_transp_1"/>
    <property type="match status" value="1"/>
</dbReference>
<evidence type="ECO:0000256" key="4">
    <source>
        <dbReference type="ARBA" id="ARBA00022989"/>
    </source>
</evidence>
<feature type="compositionally biased region" description="Basic and acidic residues" evidence="7">
    <location>
        <begin position="1"/>
        <end position="13"/>
    </location>
</feature>
<dbReference type="GO" id="GO:0055085">
    <property type="term" value="P:transmembrane transport"/>
    <property type="evidence" value="ECO:0007669"/>
    <property type="project" value="InterPro"/>
</dbReference>
<evidence type="ECO:0000313" key="9">
    <source>
        <dbReference type="EMBL" id="MBB6670703.1"/>
    </source>
</evidence>
<dbReference type="SUPFAM" id="SSF161098">
    <property type="entry name" value="MetI-like"/>
    <property type="match status" value="1"/>
</dbReference>
<organism evidence="9 10">
    <name type="scientific">Cohnella nanjingensis</name>
    <dbReference type="NCBI Taxonomy" id="1387779"/>
    <lineage>
        <taxon>Bacteria</taxon>
        <taxon>Bacillati</taxon>
        <taxon>Bacillota</taxon>
        <taxon>Bacilli</taxon>
        <taxon>Bacillales</taxon>
        <taxon>Paenibacillaceae</taxon>
        <taxon>Cohnella</taxon>
    </lineage>
</organism>
<sequence>MNEPDSGGRRELRPSPVRRGGRALARKTRWGKLLEQRTLLLMSVPFVLWLIVFRYVPLWGWLIAFQHYRPGKRLLQQEWVGFDHFKFLFQDESFYLVMRNTLAMSLINLTLGFATAIMLAIMLNELRSAFFKRTVQTISYLPHFISWVVASSMIVNALSTDTSGIVNGLLLKVGLIREPILWLAEGKYFWGILGISEVWKNLGWNTIIYLAAITTIDPAQYEAAEIDGANRWQRMLYVTLPGLKPVIVILLILNLGNLLESGFEPQYLLGNGLTADYSENLDLFVLKYGIAMGNFSFATAAGMFKTVISVVLLFGANHIARKLGQPRLF</sequence>
<comment type="subcellular location">
    <subcellularLocation>
        <location evidence="6">Cell membrane</location>
        <topology evidence="6">Multi-pass membrane protein</topology>
    </subcellularLocation>
    <subcellularLocation>
        <location evidence="1">Membrane</location>
        <topology evidence="1">Multi-pass membrane protein</topology>
    </subcellularLocation>
</comment>
<gene>
    <name evidence="9" type="ORF">H7C19_08370</name>
</gene>
<keyword evidence="5 6" id="KW-0472">Membrane</keyword>
<feature type="region of interest" description="Disordered" evidence="7">
    <location>
        <begin position="1"/>
        <end position="20"/>
    </location>
</feature>